<evidence type="ECO:0000259" key="16">
    <source>
        <dbReference type="PROSITE" id="PS50109"/>
    </source>
</evidence>
<dbReference type="EMBL" id="JBHSOG010000007">
    <property type="protein sequence ID" value="MFC5768015.1"/>
    <property type="molecule type" value="Genomic_DNA"/>
</dbReference>
<evidence type="ECO:0000256" key="11">
    <source>
        <dbReference type="ARBA" id="ARBA00022840"/>
    </source>
</evidence>
<evidence type="ECO:0000313" key="18">
    <source>
        <dbReference type="EMBL" id="MFC5768015.1"/>
    </source>
</evidence>
<dbReference type="EC" id="2.7.13.3" evidence="3"/>
<organism evidence="18 19">
    <name type="scientific">Thauera sinica</name>
    <dbReference type="NCBI Taxonomy" id="2665146"/>
    <lineage>
        <taxon>Bacteria</taxon>
        <taxon>Pseudomonadati</taxon>
        <taxon>Pseudomonadota</taxon>
        <taxon>Betaproteobacteria</taxon>
        <taxon>Rhodocyclales</taxon>
        <taxon>Zoogloeaceae</taxon>
        <taxon>Thauera</taxon>
    </lineage>
</organism>
<comment type="caution">
    <text evidence="18">The sequence shown here is derived from an EMBL/GenBank/DDBJ whole genome shotgun (WGS) entry which is preliminary data.</text>
</comment>
<dbReference type="Gene3D" id="1.10.287.130">
    <property type="match status" value="1"/>
</dbReference>
<keyword evidence="10" id="KW-0418">Kinase</keyword>
<keyword evidence="19" id="KW-1185">Reference proteome</keyword>
<dbReference type="InterPro" id="IPR003661">
    <property type="entry name" value="HisK_dim/P_dom"/>
</dbReference>
<dbReference type="InterPro" id="IPR050980">
    <property type="entry name" value="2C_sensor_his_kinase"/>
</dbReference>
<keyword evidence="4" id="KW-1003">Cell membrane</keyword>
<dbReference type="Gene3D" id="3.30.565.10">
    <property type="entry name" value="Histidine kinase-like ATPase, C-terminal domain"/>
    <property type="match status" value="1"/>
</dbReference>
<name>A0ABW1AL60_9RHOO</name>
<dbReference type="SMART" id="SM00304">
    <property type="entry name" value="HAMP"/>
    <property type="match status" value="1"/>
</dbReference>
<dbReference type="RefSeq" id="WP_096448828.1">
    <property type="nucleotide sequence ID" value="NZ_JBHSOG010000007.1"/>
</dbReference>
<dbReference type="Pfam" id="PF00672">
    <property type="entry name" value="HAMP"/>
    <property type="match status" value="1"/>
</dbReference>
<evidence type="ECO:0000313" key="19">
    <source>
        <dbReference type="Proteomes" id="UP001595974"/>
    </source>
</evidence>
<feature type="transmembrane region" description="Helical" evidence="15">
    <location>
        <begin position="160"/>
        <end position="179"/>
    </location>
</feature>
<accession>A0ABW1AL60</accession>
<evidence type="ECO:0000256" key="2">
    <source>
        <dbReference type="ARBA" id="ARBA00004429"/>
    </source>
</evidence>
<evidence type="ECO:0000256" key="5">
    <source>
        <dbReference type="ARBA" id="ARBA00022519"/>
    </source>
</evidence>
<dbReference type="GO" id="GO:0005524">
    <property type="term" value="F:ATP binding"/>
    <property type="evidence" value="ECO:0007669"/>
    <property type="project" value="UniProtKB-KW"/>
</dbReference>
<keyword evidence="12 15" id="KW-1133">Transmembrane helix</keyword>
<dbReference type="SUPFAM" id="SSF55874">
    <property type="entry name" value="ATPase domain of HSP90 chaperone/DNA topoisomerase II/histidine kinase"/>
    <property type="match status" value="1"/>
</dbReference>
<evidence type="ECO:0000256" key="15">
    <source>
        <dbReference type="SAM" id="Phobius"/>
    </source>
</evidence>
<evidence type="ECO:0000256" key="9">
    <source>
        <dbReference type="ARBA" id="ARBA00022741"/>
    </source>
</evidence>
<dbReference type="PANTHER" id="PTHR44936:SF5">
    <property type="entry name" value="SENSOR HISTIDINE KINASE ENVZ"/>
    <property type="match status" value="1"/>
</dbReference>
<feature type="transmembrane region" description="Helical" evidence="15">
    <location>
        <begin position="12"/>
        <end position="33"/>
    </location>
</feature>
<feature type="domain" description="Histidine kinase" evidence="16">
    <location>
        <begin position="240"/>
        <end position="439"/>
    </location>
</feature>
<keyword evidence="11 18" id="KW-0067">ATP-binding</keyword>
<evidence type="ECO:0000256" key="10">
    <source>
        <dbReference type="ARBA" id="ARBA00022777"/>
    </source>
</evidence>
<comment type="subcellular location">
    <subcellularLocation>
        <location evidence="2">Cell inner membrane</location>
        <topology evidence="2">Multi-pass membrane protein</topology>
    </subcellularLocation>
</comment>
<dbReference type="CDD" id="cd00082">
    <property type="entry name" value="HisKA"/>
    <property type="match status" value="1"/>
</dbReference>
<evidence type="ECO:0000259" key="17">
    <source>
        <dbReference type="PROSITE" id="PS50885"/>
    </source>
</evidence>
<evidence type="ECO:0000256" key="12">
    <source>
        <dbReference type="ARBA" id="ARBA00022989"/>
    </source>
</evidence>
<dbReference type="InterPro" id="IPR003594">
    <property type="entry name" value="HATPase_dom"/>
</dbReference>
<dbReference type="Proteomes" id="UP001595974">
    <property type="component" value="Unassembled WGS sequence"/>
</dbReference>
<dbReference type="Pfam" id="PF02518">
    <property type="entry name" value="HATPase_c"/>
    <property type="match status" value="1"/>
</dbReference>
<evidence type="ECO:0000256" key="1">
    <source>
        <dbReference type="ARBA" id="ARBA00000085"/>
    </source>
</evidence>
<keyword evidence="14 15" id="KW-0472">Membrane</keyword>
<dbReference type="PRINTS" id="PR00344">
    <property type="entry name" value="BCTRLSENSOR"/>
</dbReference>
<dbReference type="PROSITE" id="PS50109">
    <property type="entry name" value="HIS_KIN"/>
    <property type="match status" value="1"/>
</dbReference>
<dbReference type="PROSITE" id="PS50885">
    <property type="entry name" value="HAMP"/>
    <property type="match status" value="1"/>
</dbReference>
<dbReference type="CDD" id="cd00075">
    <property type="entry name" value="HATPase"/>
    <property type="match status" value="1"/>
</dbReference>
<dbReference type="InterPro" id="IPR003660">
    <property type="entry name" value="HAMP_dom"/>
</dbReference>
<keyword evidence="9" id="KW-0547">Nucleotide-binding</keyword>
<evidence type="ECO:0000256" key="13">
    <source>
        <dbReference type="ARBA" id="ARBA00023012"/>
    </source>
</evidence>
<evidence type="ECO:0000256" key="6">
    <source>
        <dbReference type="ARBA" id="ARBA00022553"/>
    </source>
</evidence>
<sequence>MKLPWPRSLFSRLMLIWLVGIALVLALSFMLFAGERERVGRAALLAGIAQEIATAADVLDRMPAAERERWIDEFGRRRLRFALREPGEMPPTEQSGNPLLQALRDAMPERTVSLHRIERHGMPHPMLAASVGLADGTALLVRLPGFPPPPGLRLPPPDRLLAALLALIGGVSLLAWIAVRLATRPLSRMAAAARAIGEDPERAPMDTAGPTEVAQAAVAFNQMQQRIREHVAERTRILAAISHDLQTPITRLRLRAEMVDDDTLRARIQSDLDAMQALVREGLDYARSLDERQPAQPIDLEGLLSALRADAEDMGWEVSLAGSARHACPGQPTALRRALWNLIENGVKFGQRVAIALRESADGFEIRIRDNGPGLPESELEKVFEPFYRTESSRSRETGGTGLGLAIARNLLRAQRGDVRLRNHPEGGLEAVVTLPPAPAAAH</sequence>
<keyword evidence="7" id="KW-0808">Transferase</keyword>
<evidence type="ECO:0000256" key="4">
    <source>
        <dbReference type="ARBA" id="ARBA00022475"/>
    </source>
</evidence>
<dbReference type="InterPro" id="IPR036097">
    <property type="entry name" value="HisK_dim/P_sf"/>
</dbReference>
<dbReference type="PANTHER" id="PTHR44936">
    <property type="entry name" value="SENSOR PROTEIN CREC"/>
    <property type="match status" value="1"/>
</dbReference>
<dbReference type="InterPro" id="IPR036890">
    <property type="entry name" value="HATPase_C_sf"/>
</dbReference>
<keyword evidence="13" id="KW-0902">Two-component regulatory system</keyword>
<dbReference type="InterPro" id="IPR005467">
    <property type="entry name" value="His_kinase_dom"/>
</dbReference>
<dbReference type="SMART" id="SM00387">
    <property type="entry name" value="HATPase_c"/>
    <property type="match status" value="1"/>
</dbReference>
<dbReference type="SUPFAM" id="SSF47384">
    <property type="entry name" value="Homodimeric domain of signal transducing histidine kinase"/>
    <property type="match status" value="1"/>
</dbReference>
<dbReference type="SMART" id="SM00388">
    <property type="entry name" value="HisKA"/>
    <property type="match status" value="1"/>
</dbReference>
<evidence type="ECO:0000256" key="14">
    <source>
        <dbReference type="ARBA" id="ARBA00023136"/>
    </source>
</evidence>
<gene>
    <name evidence="18" type="ORF">ACFPTN_01380</name>
</gene>
<evidence type="ECO:0000256" key="7">
    <source>
        <dbReference type="ARBA" id="ARBA00022679"/>
    </source>
</evidence>
<dbReference type="CDD" id="cd06225">
    <property type="entry name" value="HAMP"/>
    <property type="match status" value="1"/>
</dbReference>
<dbReference type="SUPFAM" id="SSF158472">
    <property type="entry name" value="HAMP domain-like"/>
    <property type="match status" value="1"/>
</dbReference>
<reference evidence="19" key="1">
    <citation type="journal article" date="2019" name="Int. J. Syst. Evol. Microbiol.">
        <title>The Global Catalogue of Microorganisms (GCM) 10K type strain sequencing project: providing services to taxonomists for standard genome sequencing and annotation.</title>
        <authorList>
            <consortium name="The Broad Institute Genomics Platform"/>
            <consortium name="The Broad Institute Genome Sequencing Center for Infectious Disease"/>
            <person name="Wu L."/>
            <person name="Ma J."/>
        </authorList>
    </citation>
    <scope>NUCLEOTIDE SEQUENCE [LARGE SCALE GENOMIC DNA]</scope>
    <source>
        <strain evidence="19">SHR3</strain>
    </source>
</reference>
<keyword evidence="6" id="KW-0597">Phosphoprotein</keyword>
<keyword evidence="8 15" id="KW-0812">Transmembrane</keyword>
<protein>
    <recommendedName>
        <fullName evidence="3">histidine kinase</fullName>
        <ecNumber evidence="3">2.7.13.3</ecNumber>
    </recommendedName>
</protein>
<keyword evidence="5" id="KW-0997">Cell inner membrane</keyword>
<evidence type="ECO:0000256" key="3">
    <source>
        <dbReference type="ARBA" id="ARBA00012438"/>
    </source>
</evidence>
<comment type="catalytic activity">
    <reaction evidence="1">
        <text>ATP + protein L-histidine = ADP + protein N-phospho-L-histidine.</text>
        <dbReference type="EC" id="2.7.13.3"/>
    </reaction>
</comment>
<evidence type="ECO:0000256" key="8">
    <source>
        <dbReference type="ARBA" id="ARBA00022692"/>
    </source>
</evidence>
<dbReference type="InterPro" id="IPR004358">
    <property type="entry name" value="Sig_transdc_His_kin-like_C"/>
</dbReference>
<proteinExistence type="predicted"/>
<dbReference type="Pfam" id="PF00512">
    <property type="entry name" value="HisKA"/>
    <property type="match status" value="1"/>
</dbReference>
<feature type="domain" description="HAMP" evidence="17">
    <location>
        <begin position="180"/>
        <end position="232"/>
    </location>
</feature>